<dbReference type="PANTHER" id="PTHR46013">
    <property type="entry name" value="VASCULAR CELL ADHESION MOLECULE 1"/>
    <property type="match status" value="1"/>
</dbReference>
<evidence type="ECO:0000256" key="1">
    <source>
        <dbReference type="SAM" id="MobiDB-lite"/>
    </source>
</evidence>
<reference evidence="3 4" key="1">
    <citation type="submission" date="2021-06" db="EMBL/GenBank/DDBJ databases">
        <title>Caerostris extrusa draft genome.</title>
        <authorList>
            <person name="Kono N."/>
            <person name="Arakawa K."/>
        </authorList>
    </citation>
    <scope>NUCLEOTIDE SEQUENCE [LARGE SCALE GENOMIC DNA]</scope>
</reference>
<evidence type="ECO:0000313" key="3">
    <source>
        <dbReference type="EMBL" id="GIY80855.1"/>
    </source>
</evidence>
<organism evidence="3 4">
    <name type="scientific">Caerostris extrusa</name>
    <name type="common">Bark spider</name>
    <name type="synonym">Caerostris bankana</name>
    <dbReference type="NCBI Taxonomy" id="172846"/>
    <lineage>
        <taxon>Eukaryota</taxon>
        <taxon>Metazoa</taxon>
        <taxon>Ecdysozoa</taxon>
        <taxon>Arthropoda</taxon>
        <taxon>Chelicerata</taxon>
        <taxon>Arachnida</taxon>
        <taxon>Araneae</taxon>
        <taxon>Araneomorphae</taxon>
        <taxon>Entelegynae</taxon>
        <taxon>Araneoidea</taxon>
        <taxon>Araneidae</taxon>
        <taxon>Caerostris</taxon>
    </lineage>
</organism>
<keyword evidence="4" id="KW-1185">Reference proteome</keyword>
<dbReference type="AlphaFoldDB" id="A0AAV4WFL3"/>
<dbReference type="InterPro" id="IPR036179">
    <property type="entry name" value="Ig-like_dom_sf"/>
</dbReference>
<dbReference type="InterPro" id="IPR013783">
    <property type="entry name" value="Ig-like_fold"/>
</dbReference>
<dbReference type="Proteomes" id="UP001054945">
    <property type="component" value="Unassembled WGS sequence"/>
</dbReference>
<evidence type="ECO:0000259" key="2">
    <source>
        <dbReference type="PROSITE" id="PS50835"/>
    </source>
</evidence>
<dbReference type="EMBL" id="BPLR01016058">
    <property type="protein sequence ID" value="GIY80855.1"/>
    <property type="molecule type" value="Genomic_DNA"/>
</dbReference>
<dbReference type="Pfam" id="PF13895">
    <property type="entry name" value="Ig_2"/>
    <property type="match status" value="2"/>
</dbReference>
<feature type="domain" description="Ig-like" evidence="2">
    <location>
        <begin position="192"/>
        <end position="278"/>
    </location>
</feature>
<comment type="caution">
    <text evidence="3">The sequence shown here is derived from an EMBL/GenBank/DDBJ whole genome shotgun (WGS) entry which is preliminary data.</text>
</comment>
<dbReference type="InterPro" id="IPR003598">
    <property type="entry name" value="Ig_sub2"/>
</dbReference>
<feature type="domain" description="Ig-like" evidence="2">
    <location>
        <begin position="283"/>
        <end position="371"/>
    </location>
</feature>
<dbReference type="SMART" id="SM00409">
    <property type="entry name" value="IG"/>
    <property type="match status" value="3"/>
</dbReference>
<accession>A0AAV4WFL3</accession>
<gene>
    <name evidence="3" type="primary">AVEN_119542_1</name>
    <name evidence="3" type="ORF">CEXT_381641</name>
</gene>
<dbReference type="InterPro" id="IPR007110">
    <property type="entry name" value="Ig-like_dom"/>
</dbReference>
<sequence length="379" mass="40834">MVSPLRRPVGDPLQLILINLISGSPLIAAEPLMASLLFRIAPRRGDTVTSLRSRSHWVAISVYNMGKYGCIEWLSLLRVHLRPALRHGAARRRADRQRDGGGRAHLQLQRQPSQRHRGGVVQGRQGGPAASPPPCAHQRPEGRTPPPHRPSNKLVLNGILRSEAGAYTCHVRNAFGRGNSSNIITVDVLYPPTVRVGVTPSVAAESSEAVLTCEPVDGNPALLMSVRWHHDGDPVAGVTGEATRFTLRNLTREQSGNYTCKGLNTAGWSQDSEPKYLDIHYPPGSASISQVEATAVKGHTVTLSCKLDDAGHPPASRFLWESPTRTLATNASSNQELVMTAVNASAEGVYFCAGRNDVGTGPLGHFSLKLSGKFNLCTN</sequence>
<dbReference type="SUPFAM" id="SSF48726">
    <property type="entry name" value="Immunoglobulin"/>
    <property type="match status" value="3"/>
</dbReference>
<dbReference type="InterPro" id="IPR003599">
    <property type="entry name" value="Ig_sub"/>
</dbReference>
<protein>
    <recommendedName>
        <fullName evidence="2">Ig-like domain-containing protein</fullName>
    </recommendedName>
</protein>
<evidence type="ECO:0000313" key="4">
    <source>
        <dbReference type="Proteomes" id="UP001054945"/>
    </source>
</evidence>
<feature type="region of interest" description="Disordered" evidence="1">
    <location>
        <begin position="88"/>
        <end position="153"/>
    </location>
</feature>
<dbReference type="PROSITE" id="PS50835">
    <property type="entry name" value="IG_LIKE"/>
    <property type="match status" value="2"/>
</dbReference>
<proteinExistence type="predicted"/>
<dbReference type="Gene3D" id="2.60.40.10">
    <property type="entry name" value="Immunoglobulins"/>
    <property type="match status" value="3"/>
</dbReference>
<dbReference type="SMART" id="SM00408">
    <property type="entry name" value="IGc2"/>
    <property type="match status" value="2"/>
</dbReference>
<dbReference type="PANTHER" id="PTHR46013:SF7">
    <property type="entry name" value="IG-LIKE DOMAIN-CONTAINING PROTEIN"/>
    <property type="match status" value="1"/>
</dbReference>
<name>A0AAV4WFL3_CAEEX</name>